<dbReference type="RefSeq" id="WP_074797102.1">
    <property type="nucleotide sequence ID" value="NZ_FOVJ01000004.1"/>
</dbReference>
<dbReference type="FunFam" id="3.40.50.300:FF:000025">
    <property type="entry name" value="ATP-dependent Clp protease subunit"/>
    <property type="match status" value="1"/>
</dbReference>
<dbReference type="OrthoDB" id="9803641at2"/>
<evidence type="ECO:0000256" key="8">
    <source>
        <dbReference type="SAM" id="Coils"/>
    </source>
</evidence>
<name>A0A1I5CK01_9PROT</name>
<dbReference type="InterPro" id="IPR003593">
    <property type="entry name" value="AAA+_ATPase"/>
</dbReference>
<comment type="function">
    <text evidence="6">Part of a stress-induced multi-chaperone system, it is involved in the recovery of the cell from heat-induced damage, in cooperation with DnaK, DnaJ and GrpE. Acts before DnaK, in the processing of protein aggregates. Protein binding stimulates the ATPase activity; ATP hydrolysis unfolds the denatured protein aggregates, which probably helps expose new hydrophobic binding sites on the surface of ClpB-bound aggregates, contributing to the solubilization and refolding of denatured protein aggregates by DnaK.</text>
</comment>
<dbReference type="SUPFAM" id="SSF52540">
    <property type="entry name" value="P-loop containing nucleoside triphosphate hydrolases"/>
    <property type="match status" value="2"/>
</dbReference>
<dbReference type="Gene3D" id="1.10.1780.10">
    <property type="entry name" value="Clp, N-terminal domain"/>
    <property type="match status" value="1"/>
</dbReference>
<sequence length="966" mass="105805">MSEISRVALFRKLNSLAYKAIDSATVFCKLRGNPYVELEHWLQQILANQDSDLHRIFKHFEVDNSRFAKDLTDALDRLPRGATSITDLSELIGHAVERGWVYGTLMFGEGQVRTGHLLVGMLKAPSLRNALFHISRQFERIRLDTLTEEFAEIVAGSPEEHLGSTDSPGAAPGEASGAMAPAQMGKQEALKKFSVDLIARARKGEIDPVTGRDEEIRQIVDILMRRRQNNPILTGEAGVGKTAVVEGFALRIAKGDVPPPLKDVSLLMLDIGLLQAGASMKGEFENRLRQVIDEVQASPKPIILFIDEAHTLIGAGGPAGTGDAANLLKPALARGTLRTIGATTWAEYRKYFEKDPALTRRFQVVQILEPTEEKAILMVRGVASTLEKHHRVQLLDEALEAVVKLSHRYIPARQLPDKAVSLLDTTCARVAISQHATPAEVEDCQRRLEALQTELEIISREEEIGCDVGRRRADVEQKQAEEKERLTVLEARWQEEKGLVDKILELRGKLRAGGKPVDVKAPGIGASTSVSDASATGTVSTNPPAASPSNERPQPASQAELQNNPQAGSQPAPQPNATAEPAGTVDSATPAVPSGTEPPLSPEDRKKLLAELHELQEKLYALQGESPLIMPTVDAQVVASVVADWTGIPVGRMVKNEAEAVLKLADTLNQRIIGQRHALDIIARRIQTSRAKLDNPNKPIGVFMLCGPSGVGKTETALALAESLYGGEQNVITINMSEFQEAHTVSTLKGAPPGYVGYGEGGVLTEAVRRRPYSVVLLDEVEKAHPDVHEIFFQVFDKGWMEDGEGRHINFKNTIILLTTNVGTDLIMSMCRDPELMPSADALGKALREPLLKVFPPALLGRLVVIPYYPLSDEMIGIIARLQLGRIKKRILENHRIPFSYDDETVKLIVSRCTELESGGRMIDAILTNTVLPRISEEFLRRMIEGKPISRVQVSVKDGDFGYGFE</sequence>
<feature type="coiled-coil region" evidence="8">
    <location>
        <begin position="441"/>
        <end position="492"/>
    </location>
</feature>
<dbReference type="Pfam" id="PF10431">
    <property type="entry name" value="ClpB_D2-small"/>
    <property type="match status" value="1"/>
</dbReference>
<gene>
    <name evidence="11" type="ORF">SAMN05216386_2038</name>
</gene>
<dbReference type="Proteomes" id="UP000183107">
    <property type="component" value="Unassembled WGS sequence"/>
</dbReference>
<evidence type="ECO:0000313" key="11">
    <source>
        <dbReference type="EMBL" id="SFN87335.1"/>
    </source>
</evidence>
<dbReference type="PROSITE" id="PS51903">
    <property type="entry name" value="CLP_R"/>
    <property type="match status" value="1"/>
</dbReference>
<dbReference type="CDD" id="cd00009">
    <property type="entry name" value="AAA"/>
    <property type="match status" value="1"/>
</dbReference>
<dbReference type="InterPro" id="IPR027417">
    <property type="entry name" value="P-loop_NTPase"/>
</dbReference>
<dbReference type="GO" id="GO:0034605">
    <property type="term" value="P:cellular response to heat"/>
    <property type="evidence" value="ECO:0007669"/>
    <property type="project" value="TreeGrafter"/>
</dbReference>
<dbReference type="InterPro" id="IPR017729">
    <property type="entry name" value="ATPase_T6SS_ClpV1"/>
</dbReference>
<keyword evidence="8" id="KW-0175">Coiled coil</keyword>
<keyword evidence="5" id="KW-0143">Chaperone</keyword>
<dbReference type="SMART" id="SM01086">
    <property type="entry name" value="ClpB_D2-small"/>
    <property type="match status" value="1"/>
</dbReference>
<dbReference type="GO" id="GO:0005737">
    <property type="term" value="C:cytoplasm"/>
    <property type="evidence" value="ECO:0007669"/>
    <property type="project" value="TreeGrafter"/>
</dbReference>
<reference evidence="12" key="1">
    <citation type="submission" date="2016-10" db="EMBL/GenBank/DDBJ databases">
        <authorList>
            <person name="Varghese N."/>
        </authorList>
    </citation>
    <scope>NUCLEOTIDE SEQUENCE [LARGE SCALE GENOMIC DNA]</scope>
    <source>
        <strain evidence="12">Nsp8</strain>
    </source>
</reference>
<dbReference type="InterPro" id="IPR041546">
    <property type="entry name" value="ClpA/ClpB_AAA_lid"/>
</dbReference>
<evidence type="ECO:0000256" key="1">
    <source>
        <dbReference type="ARBA" id="ARBA00008675"/>
    </source>
</evidence>
<dbReference type="InterPro" id="IPR018368">
    <property type="entry name" value="ClpA/B_CS1"/>
</dbReference>
<protein>
    <submittedName>
        <fullName evidence="11">Type VI secretion system protein VasG</fullName>
    </submittedName>
</protein>
<dbReference type="Pfam" id="PF17871">
    <property type="entry name" value="AAA_lid_9"/>
    <property type="match status" value="1"/>
</dbReference>
<dbReference type="Pfam" id="PF02861">
    <property type="entry name" value="Clp_N"/>
    <property type="match status" value="1"/>
</dbReference>
<dbReference type="AlphaFoldDB" id="A0A1I5CK01"/>
<dbReference type="SMART" id="SM00382">
    <property type="entry name" value="AAA"/>
    <property type="match status" value="2"/>
</dbReference>
<dbReference type="PROSITE" id="PS00870">
    <property type="entry name" value="CLPAB_1"/>
    <property type="match status" value="1"/>
</dbReference>
<feature type="region of interest" description="Disordered" evidence="9">
    <location>
        <begin position="513"/>
        <end position="603"/>
    </location>
</feature>
<dbReference type="InterPro" id="IPR004176">
    <property type="entry name" value="Clp_R_N"/>
</dbReference>
<dbReference type="CDD" id="cd19499">
    <property type="entry name" value="RecA-like_ClpB_Hsp104-like"/>
    <property type="match status" value="1"/>
</dbReference>
<dbReference type="InterPro" id="IPR050130">
    <property type="entry name" value="ClpA_ClpB"/>
</dbReference>
<dbReference type="EMBL" id="FOVJ01000004">
    <property type="protein sequence ID" value="SFN87335.1"/>
    <property type="molecule type" value="Genomic_DNA"/>
</dbReference>
<dbReference type="NCBIfam" id="TIGR03345">
    <property type="entry name" value="VI_ClpV1"/>
    <property type="match status" value="1"/>
</dbReference>
<dbReference type="InterPro" id="IPR003959">
    <property type="entry name" value="ATPase_AAA_core"/>
</dbReference>
<organism evidence="11 12">
    <name type="scientific">Nitrosospira briensis</name>
    <dbReference type="NCBI Taxonomy" id="35799"/>
    <lineage>
        <taxon>Bacteria</taxon>
        <taxon>Pseudomonadati</taxon>
        <taxon>Pseudomonadota</taxon>
        <taxon>Betaproteobacteria</taxon>
        <taxon>Nitrosomonadales</taxon>
        <taxon>Nitrosomonadaceae</taxon>
        <taxon>Nitrosospira</taxon>
    </lineage>
</organism>
<keyword evidence="2 7" id="KW-0677">Repeat</keyword>
<keyword evidence="4" id="KW-0067">ATP-binding</keyword>
<evidence type="ECO:0000313" key="12">
    <source>
        <dbReference type="Proteomes" id="UP000183107"/>
    </source>
</evidence>
<evidence type="ECO:0000256" key="2">
    <source>
        <dbReference type="ARBA" id="ARBA00022737"/>
    </source>
</evidence>
<dbReference type="Gene3D" id="3.40.50.300">
    <property type="entry name" value="P-loop containing nucleotide triphosphate hydrolases"/>
    <property type="match status" value="3"/>
</dbReference>
<dbReference type="InterPro" id="IPR001270">
    <property type="entry name" value="ClpA/B"/>
</dbReference>
<comment type="similarity">
    <text evidence="1">Belongs to the ClpA/ClpB family.</text>
</comment>
<dbReference type="InterPro" id="IPR019489">
    <property type="entry name" value="Clp_ATPase_C"/>
</dbReference>
<dbReference type="Pfam" id="PF07724">
    <property type="entry name" value="AAA_2"/>
    <property type="match status" value="1"/>
</dbReference>
<evidence type="ECO:0000256" key="6">
    <source>
        <dbReference type="ARBA" id="ARBA00025613"/>
    </source>
</evidence>
<dbReference type="SUPFAM" id="SSF81923">
    <property type="entry name" value="Double Clp-N motif"/>
    <property type="match status" value="1"/>
</dbReference>
<evidence type="ECO:0000256" key="3">
    <source>
        <dbReference type="ARBA" id="ARBA00022741"/>
    </source>
</evidence>
<evidence type="ECO:0000256" key="5">
    <source>
        <dbReference type="ARBA" id="ARBA00023186"/>
    </source>
</evidence>
<proteinExistence type="inferred from homology"/>
<dbReference type="GO" id="GO:0016887">
    <property type="term" value="F:ATP hydrolysis activity"/>
    <property type="evidence" value="ECO:0007669"/>
    <property type="project" value="InterPro"/>
</dbReference>
<feature type="compositionally biased region" description="Polar residues" evidence="9">
    <location>
        <begin position="526"/>
        <end position="577"/>
    </location>
</feature>
<evidence type="ECO:0000256" key="7">
    <source>
        <dbReference type="PROSITE-ProRule" id="PRU01251"/>
    </source>
</evidence>
<feature type="compositionally biased region" description="Low complexity" evidence="9">
    <location>
        <begin position="168"/>
        <end position="178"/>
    </location>
</feature>
<dbReference type="InterPro" id="IPR036628">
    <property type="entry name" value="Clp_N_dom_sf"/>
</dbReference>
<evidence type="ECO:0000259" key="10">
    <source>
        <dbReference type="PROSITE" id="PS51903"/>
    </source>
</evidence>
<accession>A0A1I5CK01</accession>
<dbReference type="Pfam" id="PF00004">
    <property type="entry name" value="AAA"/>
    <property type="match status" value="1"/>
</dbReference>
<evidence type="ECO:0000256" key="9">
    <source>
        <dbReference type="SAM" id="MobiDB-lite"/>
    </source>
</evidence>
<feature type="domain" description="Clp R" evidence="10">
    <location>
        <begin position="10"/>
        <end position="151"/>
    </location>
</feature>
<keyword evidence="3" id="KW-0547">Nucleotide-binding</keyword>
<dbReference type="PRINTS" id="PR00300">
    <property type="entry name" value="CLPPROTEASEA"/>
</dbReference>
<dbReference type="Gene3D" id="1.10.8.60">
    <property type="match status" value="1"/>
</dbReference>
<keyword evidence="12" id="KW-1185">Reference proteome</keyword>
<dbReference type="PANTHER" id="PTHR11638">
    <property type="entry name" value="ATP-DEPENDENT CLP PROTEASE"/>
    <property type="match status" value="1"/>
</dbReference>
<dbReference type="PANTHER" id="PTHR11638:SF184">
    <property type="entry name" value="ATPASE WITH CHAPERONE ACTIVITY"/>
    <property type="match status" value="1"/>
</dbReference>
<evidence type="ECO:0000256" key="4">
    <source>
        <dbReference type="ARBA" id="ARBA00022840"/>
    </source>
</evidence>
<dbReference type="GO" id="GO:0005524">
    <property type="term" value="F:ATP binding"/>
    <property type="evidence" value="ECO:0007669"/>
    <property type="project" value="UniProtKB-KW"/>
</dbReference>
<feature type="region of interest" description="Disordered" evidence="9">
    <location>
        <begin position="156"/>
        <end position="178"/>
    </location>
</feature>